<dbReference type="EMBL" id="AC009273">
    <property type="protein sequence ID" value="AAF78399.1"/>
    <property type="molecule type" value="Genomic_DNA"/>
</dbReference>
<feature type="transmembrane region" description="Helical" evidence="1">
    <location>
        <begin position="207"/>
        <end position="223"/>
    </location>
</feature>
<keyword evidence="1" id="KW-0472">Membrane</keyword>
<evidence type="ECO:0000256" key="1">
    <source>
        <dbReference type="SAM" id="Phobius"/>
    </source>
</evidence>
<feature type="transmembrane region" description="Helical" evidence="1">
    <location>
        <begin position="55"/>
        <end position="73"/>
    </location>
</feature>
<dbReference type="AlphaFoldDB" id="Q9LQ90"/>
<gene>
    <name evidence="2" type="primary">T1N6.7</name>
</gene>
<keyword evidence="1" id="KW-0812">Transmembrane</keyword>
<organism evidence="2">
    <name type="scientific">Arabidopsis thaliana</name>
    <name type="common">Mouse-ear cress</name>
    <dbReference type="NCBI Taxonomy" id="3702"/>
    <lineage>
        <taxon>Eukaryota</taxon>
        <taxon>Viridiplantae</taxon>
        <taxon>Streptophyta</taxon>
        <taxon>Embryophyta</taxon>
        <taxon>Tracheophyta</taxon>
        <taxon>Spermatophyta</taxon>
        <taxon>Magnoliopsida</taxon>
        <taxon>eudicotyledons</taxon>
        <taxon>Gunneridae</taxon>
        <taxon>Pentapetalae</taxon>
        <taxon>rosids</taxon>
        <taxon>malvids</taxon>
        <taxon>Brassicales</taxon>
        <taxon>Brassicaceae</taxon>
        <taxon>Camelineae</taxon>
        <taxon>Arabidopsis</taxon>
    </lineage>
</organism>
<reference key="1">
    <citation type="journal article" date="2000" name="Nature">
        <title>Sequence and analysis of chromosome 1 of the plant Arabidopsis thaliana.</title>
        <authorList>
            <person name="Theologis A."/>
            <person name="Ecker J.R."/>
            <person name="Palm C.J."/>
            <person name="Federspiel N.A."/>
            <person name="Kaul S."/>
            <person name="White O."/>
            <person name="Alonso J."/>
            <person name="Altafi H."/>
            <person name="Araujo R."/>
            <person name="Bowman C.L."/>
            <person name="Brooks S.Y."/>
            <person name="Buehler E."/>
            <person name="Chan A."/>
            <person name="Chao Q."/>
            <person name="Chen H."/>
            <person name="Cheuk R.F."/>
            <person name="Chin C.W."/>
            <person name="Chung M.K."/>
            <person name="Conn L."/>
            <person name="Conway A.B."/>
            <person name="Conway A.R."/>
            <person name="Creasy T.H."/>
            <person name="Dewar K."/>
            <person name="Dunn P."/>
            <person name="Etgu P."/>
            <person name="Feldblyum T.V."/>
            <person name="Feng J."/>
            <person name="Fong B."/>
            <person name="Fujii C.Y."/>
            <person name="Gill J.E."/>
            <person name="Goldsmith A.D."/>
            <person name="Haas B."/>
            <person name="Hansen N.F."/>
            <person name="Hughes B."/>
            <person name="Huizar L."/>
            <person name="Hunter J.L."/>
            <person name="Jenkins J."/>
            <person name="Johnson-Hopson C."/>
            <person name="Khan S."/>
            <person name="Khaykin E."/>
            <person name="Kim C.J."/>
            <person name="Koo H.L."/>
            <person name="Kremenetskaia I."/>
            <person name="Kurtz D.B."/>
            <person name="Kwan A."/>
            <person name="Lam B."/>
            <person name="Langin-Hooper S."/>
            <person name="Lee A."/>
            <person name="Lee J.M."/>
            <person name="Lenz C.A."/>
            <person name="Li J.H."/>
            <person name="Li Y."/>
            <person name="Lin X."/>
            <person name="Liu S.X."/>
            <person name="Liu Z.A."/>
            <person name="Luros J.S."/>
            <person name="Maiti R."/>
            <person name="Marziali A."/>
            <person name="Militscher J."/>
            <person name="Miranda M."/>
            <person name="Nguyen M."/>
            <person name="Nierman W.C."/>
            <person name="Osborne B.I."/>
            <person name="Pai G."/>
            <person name="Peterson J."/>
            <person name="Pham P.K."/>
            <person name="Rizzo M."/>
            <person name="Rooney T."/>
            <person name="Rowley D."/>
            <person name="Sakano H."/>
            <person name="Salzberg S.L."/>
            <person name="Schwartz J.R."/>
            <person name="Shinn P."/>
            <person name="Southwick A.M."/>
            <person name="Sun H."/>
            <person name="Tallon L.J."/>
            <person name="Tambunga G."/>
            <person name="Toriumi M.J."/>
            <person name="Town C.D."/>
            <person name="Utterback T."/>
            <person name="Van Aken S."/>
            <person name="Vaysberg M."/>
            <person name="Vysotskaia V.S."/>
            <person name="Walker M."/>
            <person name="Wu D."/>
            <person name="Yu G."/>
            <person name="Fraser C.M."/>
            <person name="Venter J.C."/>
            <person name="Davis R.W."/>
        </authorList>
    </citation>
    <scope>NUCLEOTIDE SEQUENCE [LARGE SCALE GENOMIC DNA]</scope>
    <source>
        <strain>cv. Columbia</strain>
    </source>
</reference>
<evidence type="ECO:0000313" key="2">
    <source>
        <dbReference type="EMBL" id="AAF78399.1"/>
    </source>
</evidence>
<keyword evidence="1" id="KW-1133">Transmembrane helix</keyword>
<accession>Q9LQ90</accession>
<proteinExistence type="predicted"/>
<reference evidence="2" key="2">
    <citation type="submission" date="2000-06" db="EMBL/GenBank/DDBJ databases">
        <title>The sequence of BAC T1N6 from Arabidopsis thaliana chromosome 1.</title>
        <authorList>
            <person name="Liu S."/>
            <person name="Chan A."/>
            <person name="Yu G."/>
            <person name="Lee J."/>
            <person name="Lenz C."/>
            <person name="Pham P."/>
            <person name="Sakano H."/>
            <person name="Toriumi M."/>
            <person name="Chin C."/>
            <person name="Chiou J."/>
            <person name="Choi E."/>
            <person name="Chung M."/>
            <person name="Gonzalez A."/>
            <person name="Howng B."/>
            <person name="Liu A."/>
            <person name="Vaysberg M."/>
            <person name="Altafi H."/>
            <person name="Brooks S."/>
            <person name="Buehler E."/>
            <person name="Chao Q."/>
            <person name="Conn L."/>
            <person name="Conway A."/>
            <person name="Hansen N."/>
            <person name="Johnson-Hopson C."/>
            <person name="Khan S."/>
            <person name="Kim C."/>
            <person name="Lam B."/>
            <person name="Miranda M."/>
            <person name="Nguyen M."/>
            <person name="Palm C."/>
            <person name="Shinn P."/>
            <person name="Southwick A."/>
            <person name="Davis R."/>
            <person name="Ecker J."/>
            <person name="Federspiel N."/>
            <person name="Theologis A."/>
        </authorList>
    </citation>
    <scope>NUCLEOTIDE SEQUENCE</scope>
</reference>
<sequence>MVEERYESLLTTVEDFQTRNPAVLLCENFLFFFLGHVSLFLSGLSHSFRFAEHPYYFSLYLIAANVVFGYFFLRAARRDKNETDDDNPYAMLPDFPRNPPPPALHHHSMSAWFLWGVRSVAVYLLKTHSGESDLFATGALLFFHAYCITLLKLNVSDFGVSGAFMSLASAFSETLMKSPHFKLLNSLICFYDPQASQQLRSQQSQQSLLSGTFFVSAWLWWFLSDDSEFYRRSPHQRSGLLLNLKDLRVIFCRSSLLLLLKKS</sequence>
<feature type="transmembrane region" description="Helical" evidence="1">
    <location>
        <begin position="21"/>
        <end position="43"/>
    </location>
</feature>
<name>Q9LQ90_ARATH</name>
<dbReference type="PIR" id="H86147">
    <property type="entry name" value="H86147"/>
</dbReference>
<protein>
    <submittedName>
        <fullName evidence="2">T1N6.7 protein</fullName>
    </submittedName>
</protein>